<dbReference type="GeneTree" id="ENSGT00940000159979"/>
<dbReference type="Gene3D" id="3.30.160.60">
    <property type="entry name" value="Classic Zinc Finger"/>
    <property type="match status" value="1"/>
</dbReference>
<keyword evidence="2" id="KW-0479">Metal-binding</keyword>
<dbReference type="InterPro" id="IPR055125">
    <property type="entry name" value="Wiz_C_Znf"/>
</dbReference>
<feature type="domain" description="C2H2-type" evidence="8">
    <location>
        <begin position="24"/>
        <end position="46"/>
    </location>
</feature>
<proteinExistence type="predicted"/>
<dbReference type="PANTHER" id="PTHR24396:SF22">
    <property type="entry name" value="PROTEIN WIZ"/>
    <property type="match status" value="1"/>
</dbReference>
<dbReference type="GO" id="GO:0000981">
    <property type="term" value="F:DNA-binding transcription factor activity, RNA polymerase II-specific"/>
    <property type="evidence" value="ECO:0007669"/>
    <property type="project" value="TreeGrafter"/>
</dbReference>
<reference evidence="10" key="1">
    <citation type="submission" date="2018-06" db="EMBL/GenBank/DDBJ databases">
        <title>Genome assembly of Danube salmon.</title>
        <authorList>
            <person name="Macqueen D.J."/>
            <person name="Gundappa M.K."/>
        </authorList>
    </citation>
    <scope>NUCLEOTIDE SEQUENCE [LARGE SCALE GENOMIC DNA]</scope>
</reference>
<feature type="compositionally biased region" description="Low complexity" evidence="7">
    <location>
        <begin position="644"/>
        <end position="653"/>
    </location>
</feature>
<evidence type="ECO:0000256" key="3">
    <source>
        <dbReference type="ARBA" id="ARBA00022771"/>
    </source>
</evidence>
<evidence type="ECO:0000313" key="10">
    <source>
        <dbReference type="Proteomes" id="UP000314982"/>
    </source>
</evidence>
<sequence length="825" mass="90237">MIEPVTDTAKTQRHIVANFDPDTFSCEVCSAPFETRRGLSSHARSHLRQLGIGMSESSGAPIDLLYQITKERGLDGHFPRPPVAKKPLLVLPTPQKEERYQDTDMDEKPISLSIPSPVASPPPSSLIRACSPSPVVRKAPISSLLPVSSPLRCLDHKPGGVKNTTSNLSAKPFWAPQETDAPLNLTLEVDPNKDIVCQLCGAWFETRKGLSSHARAHLRHFGVEYSESKGSPIDLLNQLIHTDDFKHRASALQPEGPQGLRGLTASLSSPKRSLLTNSSTPLLYKVTTMGGGSGSKATSSSASSMFGPPSKRPKSSKLQVFRLSGGELTPIPHSECEPVKEIGCEFCGEYFENRKGLSSHARSHLRQMGITEWTVNGSPIDTLRELITRRGLPCALPLKPLKSPPPSPGPPRSPLSSPASPTVGGAAGYSSEPLNCSWSSSDNMLPLNLVTAHEVEPTRDIRCEFCGEYFENRKGLSSHARSHLRQMGITEWTVNGSPIDTLRELMHNNGGISSPAPGLKKETSHGSSPTWEGLVGGLDASCELCGFYFENRKALASHARAHLRQFGVTEWCVNGSPIETLSAWMRSRPHKVVEMHRSYMQGSNRSTSKKVREELIYLVVYLMLTLASPRAAEGDAGLTPPSRPSHSSHSPSPVARSELNVRLPRGFERRPLKHPSHSEGGERDSGTPKPPRTGTIPALVPKPPSTPLVKVVGKIYSLRCRFCEVEFQGPLSVQEDWIRHLQQHILNLNYNKPAPSATDPPLCRWLQSPIAMGTQALLTRVGDCNCPGLRGLLFLLCLDLFELNVQFVTWTVTLPAAQWLTERLT</sequence>
<feature type="domain" description="C2H2-type" evidence="8">
    <location>
        <begin position="461"/>
        <end position="488"/>
    </location>
</feature>
<dbReference type="Proteomes" id="UP000314982">
    <property type="component" value="Unassembled WGS sequence"/>
</dbReference>
<feature type="compositionally biased region" description="Basic and acidic residues" evidence="7">
    <location>
        <begin position="665"/>
        <end position="686"/>
    </location>
</feature>
<keyword evidence="10" id="KW-1185">Reference proteome</keyword>
<keyword evidence="3 6" id="KW-0863">Zinc-finger</keyword>
<feature type="domain" description="C2H2-type" evidence="8">
    <location>
        <begin position="540"/>
        <end position="562"/>
    </location>
</feature>
<evidence type="ECO:0000259" key="8">
    <source>
        <dbReference type="PROSITE" id="PS50157"/>
    </source>
</evidence>
<dbReference type="PROSITE" id="PS50157">
    <property type="entry name" value="ZINC_FINGER_C2H2_2"/>
    <property type="match status" value="5"/>
</dbReference>
<evidence type="ECO:0000256" key="4">
    <source>
        <dbReference type="ARBA" id="ARBA00022833"/>
    </source>
</evidence>
<feature type="region of interest" description="Disordered" evidence="7">
    <location>
        <begin position="397"/>
        <end position="428"/>
    </location>
</feature>
<feature type="compositionally biased region" description="Pro residues" evidence="7">
    <location>
        <begin position="402"/>
        <end position="413"/>
    </location>
</feature>
<reference evidence="9" key="2">
    <citation type="submission" date="2025-08" db="UniProtKB">
        <authorList>
            <consortium name="Ensembl"/>
        </authorList>
    </citation>
    <scope>IDENTIFICATION</scope>
</reference>
<feature type="domain" description="C2H2-type" evidence="8">
    <location>
        <begin position="195"/>
        <end position="217"/>
    </location>
</feature>
<dbReference type="SUPFAM" id="SSF57667">
    <property type="entry name" value="beta-beta-alpha zinc fingers"/>
    <property type="match status" value="2"/>
</dbReference>
<protein>
    <submittedName>
        <fullName evidence="9">WIZ zinc finger b</fullName>
    </submittedName>
</protein>
<evidence type="ECO:0000256" key="5">
    <source>
        <dbReference type="ARBA" id="ARBA00023242"/>
    </source>
</evidence>
<feature type="region of interest" description="Disordered" evidence="7">
    <location>
        <begin position="632"/>
        <end position="701"/>
    </location>
</feature>
<dbReference type="GO" id="GO:0005634">
    <property type="term" value="C:nucleus"/>
    <property type="evidence" value="ECO:0007669"/>
    <property type="project" value="UniProtKB-SubCell"/>
</dbReference>
<dbReference type="InterPro" id="IPR013087">
    <property type="entry name" value="Znf_C2H2_type"/>
</dbReference>
<name>A0A4W5P9D3_9TELE</name>
<dbReference type="GO" id="GO:0000978">
    <property type="term" value="F:RNA polymerase II cis-regulatory region sequence-specific DNA binding"/>
    <property type="evidence" value="ECO:0007669"/>
    <property type="project" value="TreeGrafter"/>
</dbReference>
<feature type="region of interest" description="Disordered" evidence="7">
    <location>
        <begin position="293"/>
        <end position="316"/>
    </location>
</feature>
<reference evidence="9" key="3">
    <citation type="submission" date="2025-09" db="UniProtKB">
        <authorList>
            <consortium name="Ensembl"/>
        </authorList>
    </citation>
    <scope>IDENTIFICATION</scope>
</reference>
<dbReference type="PROSITE" id="PS00028">
    <property type="entry name" value="ZINC_FINGER_C2H2_1"/>
    <property type="match status" value="5"/>
</dbReference>
<dbReference type="PANTHER" id="PTHR24396">
    <property type="entry name" value="ZINC FINGER PROTEIN"/>
    <property type="match status" value="1"/>
</dbReference>
<dbReference type="GO" id="GO:0008270">
    <property type="term" value="F:zinc ion binding"/>
    <property type="evidence" value="ECO:0007669"/>
    <property type="project" value="UniProtKB-KW"/>
</dbReference>
<keyword evidence="4" id="KW-0862">Zinc</keyword>
<accession>A0A4W5P9D3</accession>
<dbReference type="Pfam" id="PF23015">
    <property type="entry name" value="zf-WIZ"/>
    <property type="match status" value="1"/>
</dbReference>
<evidence type="ECO:0000256" key="6">
    <source>
        <dbReference type="PROSITE-ProRule" id="PRU00042"/>
    </source>
</evidence>
<organism evidence="9 10">
    <name type="scientific">Hucho hucho</name>
    <name type="common">huchen</name>
    <dbReference type="NCBI Taxonomy" id="62062"/>
    <lineage>
        <taxon>Eukaryota</taxon>
        <taxon>Metazoa</taxon>
        <taxon>Chordata</taxon>
        <taxon>Craniata</taxon>
        <taxon>Vertebrata</taxon>
        <taxon>Euteleostomi</taxon>
        <taxon>Actinopterygii</taxon>
        <taxon>Neopterygii</taxon>
        <taxon>Teleostei</taxon>
        <taxon>Protacanthopterygii</taxon>
        <taxon>Salmoniformes</taxon>
        <taxon>Salmonidae</taxon>
        <taxon>Salmoninae</taxon>
        <taxon>Hucho</taxon>
    </lineage>
</organism>
<keyword evidence="5" id="KW-0539">Nucleus</keyword>
<feature type="domain" description="C2H2-type" evidence="8">
    <location>
        <begin position="342"/>
        <end position="369"/>
    </location>
</feature>
<comment type="subcellular location">
    <subcellularLocation>
        <location evidence="1">Nucleus</location>
    </subcellularLocation>
</comment>
<evidence type="ECO:0000256" key="2">
    <source>
        <dbReference type="ARBA" id="ARBA00022723"/>
    </source>
</evidence>
<dbReference type="AlphaFoldDB" id="A0A4W5P9D3"/>
<dbReference type="InterPro" id="IPR036236">
    <property type="entry name" value="Znf_C2H2_sf"/>
</dbReference>
<evidence type="ECO:0000256" key="1">
    <source>
        <dbReference type="ARBA" id="ARBA00004123"/>
    </source>
</evidence>
<evidence type="ECO:0000313" key="9">
    <source>
        <dbReference type="Ensembl" id="ENSHHUP00000059982.1"/>
    </source>
</evidence>
<dbReference type="SMART" id="SM00355">
    <property type="entry name" value="ZnF_C2H2"/>
    <property type="match status" value="6"/>
</dbReference>
<evidence type="ECO:0000256" key="7">
    <source>
        <dbReference type="SAM" id="MobiDB-lite"/>
    </source>
</evidence>
<feature type="compositionally biased region" description="Low complexity" evidence="7">
    <location>
        <begin position="295"/>
        <end position="309"/>
    </location>
</feature>
<dbReference type="Ensembl" id="ENSHHUT00000062032.1">
    <property type="protein sequence ID" value="ENSHHUP00000059982.1"/>
    <property type="gene ID" value="ENSHHUG00000035526.1"/>
</dbReference>
<dbReference type="InterPro" id="IPR051643">
    <property type="entry name" value="Transcr_Reg_ZincFinger"/>
</dbReference>